<dbReference type="EMBL" id="VIWP01000016">
    <property type="protein sequence ID" value="TWF44021.1"/>
    <property type="molecule type" value="Genomic_DNA"/>
</dbReference>
<comment type="caution">
    <text evidence="5">The sequence shown here is derived from an EMBL/GenBank/DDBJ whole genome shotgun (WGS) entry which is preliminary data.</text>
</comment>
<dbReference type="AlphaFoldDB" id="A0A561Q0W4"/>
<dbReference type="InterPro" id="IPR000843">
    <property type="entry name" value="HTH_LacI"/>
</dbReference>
<accession>A0A561Q0W4</accession>
<keyword evidence="2 5" id="KW-0238">DNA-binding</keyword>
<dbReference type="PROSITE" id="PS50932">
    <property type="entry name" value="HTH_LACI_2"/>
    <property type="match status" value="1"/>
</dbReference>
<dbReference type="Gene3D" id="1.10.260.40">
    <property type="entry name" value="lambda repressor-like DNA-binding domains"/>
    <property type="match status" value="1"/>
</dbReference>
<feature type="domain" description="HTH lacI-type" evidence="4">
    <location>
        <begin position="5"/>
        <end position="59"/>
    </location>
</feature>
<keyword evidence="1" id="KW-0805">Transcription regulation</keyword>
<evidence type="ECO:0000313" key="5">
    <source>
        <dbReference type="EMBL" id="TWF44021.1"/>
    </source>
</evidence>
<evidence type="ECO:0000256" key="2">
    <source>
        <dbReference type="ARBA" id="ARBA00023125"/>
    </source>
</evidence>
<dbReference type="SUPFAM" id="SSF47413">
    <property type="entry name" value="lambda repressor-like DNA-binding domains"/>
    <property type="match status" value="1"/>
</dbReference>
<dbReference type="SUPFAM" id="SSF53822">
    <property type="entry name" value="Periplasmic binding protein-like I"/>
    <property type="match status" value="1"/>
</dbReference>
<keyword evidence="6" id="KW-1185">Reference proteome</keyword>
<dbReference type="GO" id="GO:0000976">
    <property type="term" value="F:transcription cis-regulatory region binding"/>
    <property type="evidence" value="ECO:0007669"/>
    <property type="project" value="TreeGrafter"/>
</dbReference>
<dbReference type="PANTHER" id="PTHR30146:SF109">
    <property type="entry name" value="HTH-TYPE TRANSCRIPTIONAL REGULATOR GALS"/>
    <property type="match status" value="1"/>
</dbReference>
<dbReference type="InterPro" id="IPR046335">
    <property type="entry name" value="LacI/GalR-like_sensor"/>
</dbReference>
<evidence type="ECO:0000313" key="6">
    <source>
        <dbReference type="Proteomes" id="UP000320653"/>
    </source>
</evidence>
<proteinExistence type="predicted"/>
<name>A0A561Q0W4_9HYPH</name>
<dbReference type="GO" id="GO:0003700">
    <property type="term" value="F:DNA-binding transcription factor activity"/>
    <property type="evidence" value="ECO:0007669"/>
    <property type="project" value="TreeGrafter"/>
</dbReference>
<dbReference type="PANTHER" id="PTHR30146">
    <property type="entry name" value="LACI-RELATED TRANSCRIPTIONAL REPRESSOR"/>
    <property type="match status" value="1"/>
</dbReference>
<dbReference type="RefSeq" id="WP_145643398.1">
    <property type="nucleotide sequence ID" value="NZ_VIWP01000016.1"/>
</dbReference>
<reference evidence="5 6" key="1">
    <citation type="submission" date="2019-06" db="EMBL/GenBank/DDBJ databases">
        <title>Sorghum-associated microbial communities from plants grown in Nebraska, USA.</title>
        <authorList>
            <person name="Schachtman D."/>
        </authorList>
    </citation>
    <scope>NUCLEOTIDE SEQUENCE [LARGE SCALE GENOMIC DNA]</scope>
    <source>
        <strain evidence="5 6">1225</strain>
    </source>
</reference>
<keyword evidence="3" id="KW-0804">Transcription</keyword>
<dbReference type="Pfam" id="PF13377">
    <property type="entry name" value="Peripla_BP_3"/>
    <property type="match status" value="1"/>
</dbReference>
<protein>
    <submittedName>
        <fullName evidence="5">DNA-binding LacI/PurR family transcriptional regulator</fullName>
    </submittedName>
</protein>
<organism evidence="5 6">
    <name type="scientific">Neorhizobium alkalisoli</name>
    <dbReference type="NCBI Taxonomy" id="528178"/>
    <lineage>
        <taxon>Bacteria</taxon>
        <taxon>Pseudomonadati</taxon>
        <taxon>Pseudomonadota</taxon>
        <taxon>Alphaproteobacteria</taxon>
        <taxon>Hyphomicrobiales</taxon>
        <taxon>Rhizobiaceae</taxon>
        <taxon>Rhizobium/Agrobacterium group</taxon>
        <taxon>Neorhizobium</taxon>
    </lineage>
</organism>
<dbReference type="SMART" id="SM00354">
    <property type="entry name" value="HTH_LACI"/>
    <property type="match status" value="1"/>
</dbReference>
<dbReference type="Pfam" id="PF00356">
    <property type="entry name" value="LacI"/>
    <property type="match status" value="1"/>
</dbReference>
<dbReference type="Proteomes" id="UP000320653">
    <property type="component" value="Unassembled WGS sequence"/>
</dbReference>
<evidence type="ECO:0000256" key="1">
    <source>
        <dbReference type="ARBA" id="ARBA00023015"/>
    </source>
</evidence>
<dbReference type="CDD" id="cd01392">
    <property type="entry name" value="HTH_LacI"/>
    <property type="match status" value="1"/>
</dbReference>
<dbReference type="InterPro" id="IPR028082">
    <property type="entry name" value="Peripla_BP_I"/>
</dbReference>
<dbReference type="Gene3D" id="3.40.50.2300">
    <property type="match status" value="2"/>
</dbReference>
<evidence type="ECO:0000259" key="4">
    <source>
        <dbReference type="PROSITE" id="PS50932"/>
    </source>
</evidence>
<sequence length="328" mass="36205">MARSITAMELAKLAGVSHITVSRAFDPSASIRAETREKIQQLAREHGYVPNSMAAALKRSRSDLVAIVAASLSHYEYDQIRHLTRELQAIGLTTLLVNCQDSANASEFVGRAASYRASYAIVYADAMPNEEVKRFFGTSRLILVRNQPHLDGDHITLRIDPSAAIDAAAADLASSGRRNILWLNGALSSAMNARRKELFRTSLSRHGLTFIGEAHGDYRYNPALREIEVALQQRPSIDAVISANDEMAFAAIDAVRQSGRRIPDDVAVIGHDGLEMAFWSAYQLSTIQLDHEAYATEIVNLIRKMEAGEKEVPHQVEIQCGYRKGQTT</sequence>
<evidence type="ECO:0000256" key="3">
    <source>
        <dbReference type="ARBA" id="ARBA00023163"/>
    </source>
</evidence>
<gene>
    <name evidence="5" type="ORF">FHW37_11625</name>
</gene>
<dbReference type="OrthoDB" id="9772505at2"/>
<dbReference type="InterPro" id="IPR010982">
    <property type="entry name" value="Lambda_DNA-bd_dom_sf"/>
</dbReference>